<dbReference type="EMBL" id="BMPI01000022">
    <property type="protein sequence ID" value="GGM39990.1"/>
    <property type="molecule type" value="Genomic_DNA"/>
</dbReference>
<sequence length="912" mass="99831">MSDTLALAKRKLIEVALPLEAINRESAREKSIRHGHPSTLHLWWARRPLAACRAVLFAQLVDDPSSHPDRFPTEEAQAKERRRLFDLVEKLVVWENANDEALLLQAHKEIAACFDGKPPAILDPFAGGGSIPLEAQRLGLEAHASDLNPVAVLINKALIEIPPKWAGRPPVFAGSAESRLGDWPRATGLAEDVRQYGNWMRDEAEKRIGHLYPKAKLSDGSKANVIAWLWARTVTCPNPACRMTVPLVNSFTVSSRSARKVHVRPVVRSDRIDFEVEYTSRPSVAGTVSRSGASCLSCGSTMPLSFVREEGRADRLGATLMAIVAAGKRERIYLPPTVEHIDAAYVPKPDGIVDVDLPDMALGFRTQAYGLTRQSDFYSPRQLTAVACLSDLVASARSQCLADGAEIEYADDLAVYLTLLIGRVANRSSSQSFWHPGRETVEQVFARNAMPMIWVYAEANLFSDSSGNILGQLDYLVSAIERVPASGVGIARQGDATSLSADGVVFSTDPPYYDNVPYADLSDFFYVWHRRSLGRVLPELYGTVVTPKAQELIAEPARTGSRIAAAEFFESGLREVFANVVRGQDRRTPFAVFYAFKQSETDESGTASTGWETMLQALIDVGATITATWPVRTELSGGLRELGRNALASSVVLACRSRADAAQPTTRRGLIQALQAELPGALRALQQGSVAPVDLAQAAIGPGMAVFTRYRMVVEADGSSMRVRTALALINQVLDEVLSEQEGDFDTDTRFCVKWFDQFGWDEQPFGRADELSRSTNTSVDGLVRGGIFWARAGKARLIEQNEFSDDWDPTADERISVWEVVLRLAKALKDNGAEEAARLMARAGQRVDLDAAKQLAYLLFSICEKRGWTQTALLFNGLGTSWSDLSAAARTGGSLTPPPVQGQLDFTSDEE</sequence>
<feature type="region of interest" description="Disordered" evidence="1">
    <location>
        <begin position="890"/>
        <end position="912"/>
    </location>
</feature>
<dbReference type="SUPFAM" id="SSF53335">
    <property type="entry name" value="S-adenosyl-L-methionine-dependent methyltransferases"/>
    <property type="match status" value="1"/>
</dbReference>
<organism evidence="3 4">
    <name type="scientific">Dactylosporangium sucinum</name>
    <dbReference type="NCBI Taxonomy" id="1424081"/>
    <lineage>
        <taxon>Bacteria</taxon>
        <taxon>Bacillati</taxon>
        <taxon>Actinomycetota</taxon>
        <taxon>Actinomycetes</taxon>
        <taxon>Micromonosporales</taxon>
        <taxon>Micromonosporaceae</taxon>
        <taxon>Dactylosporangium</taxon>
    </lineage>
</organism>
<gene>
    <name evidence="3" type="ORF">GCM10007977_046730</name>
</gene>
<proteinExistence type="predicted"/>
<dbReference type="RefSeq" id="WP_190252033.1">
    <property type="nucleotide sequence ID" value="NZ_BMPI01000022.1"/>
</dbReference>
<protein>
    <recommendedName>
        <fullName evidence="2">DUF1156 domain-containing protein</fullName>
    </recommendedName>
</protein>
<evidence type="ECO:0000313" key="4">
    <source>
        <dbReference type="Proteomes" id="UP000642070"/>
    </source>
</evidence>
<reference evidence="3" key="2">
    <citation type="submission" date="2020-09" db="EMBL/GenBank/DDBJ databases">
        <authorList>
            <person name="Sun Q."/>
            <person name="Ohkuma M."/>
        </authorList>
    </citation>
    <scope>NUCLEOTIDE SEQUENCE</scope>
    <source>
        <strain evidence="3">JCM 19831</strain>
    </source>
</reference>
<dbReference type="InterPro" id="IPR009537">
    <property type="entry name" value="DUF1156"/>
</dbReference>
<name>A0A917WY39_9ACTN</name>
<reference evidence="3" key="1">
    <citation type="journal article" date="2014" name="Int. J. Syst. Evol. Microbiol.">
        <title>Complete genome sequence of Corynebacterium casei LMG S-19264T (=DSM 44701T), isolated from a smear-ripened cheese.</title>
        <authorList>
            <consortium name="US DOE Joint Genome Institute (JGI-PGF)"/>
            <person name="Walter F."/>
            <person name="Albersmeier A."/>
            <person name="Kalinowski J."/>
            <person name="Ruckert C."/>
        </authorList>
    </citation>
    <scope>NUCLEOTIDE SEQUENCE</scope>
    <source>
        <strain evidence="3">JCM 19831</strain>
    </source>
</reference>
<dbReference type="Proteomes" id="UP000642070">
    <property type="component" value="Unassembled WGS sequence"/>
</dbReference>
<evidence type="ECO:0000259" key="2">
    <source>
        <dbReference type="Pfam" id="PF06634"/>
    </source>
</evidence>
<dbReference type="InterPro" id="IPR029063">
    <property type="entry name" value="SAM-dependent_MTases_sf"/>
</dbReference>
<evidence type="ECO:0000313" key="3">
    <source>
        <dbReference type="EMBL" id="GGM39990.1"/>
    </source>
</evidence>
<comment type="caution">
    <text evidence="3">The sequence shown here is derived from an EMBL/GenBank/DDBJ whole genome shotgun (WGS) entry which is preliminary data.</text>
</comment>
<dbReference type="Pfam" id="PF06634">
    <property type="entry name" value="DUF1156"/>
    <property type="match status" value="1"/>
</dbReference>
<keyword evidence="4" id="KW-1185">Reference proteome</keyword>
<feature type="domain" description="DUF1156" evidence="2">
    <location>
        <begin position="16"/>
        <end position="86"/>
    </location>
</feature>
<accession>A0A917WY39</accession>
<evidence type="ECO:0000256" key="1">
    <source>
        <dbReference type="SAM" id="MobiDB-lite"/>
    </source>
</evidence>
<dbReference type="AlphaFoldDB" id="A0A917WY39"/>